<feature type="active site" description="Acyl-ester intermediate" evidence="7">
    <location>
        <position position="273"/>
    </location>
</feature>
<keyword evidence="4 7" id="KW-0067">ATP-binding</keyword>
<feature type="compositionally biased region" description="Basic and acidic residues" evidence="8">
    <location>
        <begin position="221"/>
        <end position="243"/>
    </location>
</feature>
<keyword evidence="5 7" id="KW-0648">Protein biosynthesis</keyword>
<feature type="active site" description="Charge relay system" evidence="7">
    <location>
        <position position="249"/>
    </location>
</feature>
<evidence type="ECO:0000313" key="10">
    <source>
        <dbReference type="EMBL" id="PPQ76254.1"/>
    </source>
</evidence>
<dbReference type="InterPro" id="IPR000120">
    <property type="entry name" value="Amidase"/>
</dbReference>
<evidence type="ECO:0000256" key="1">
    <source>
        <dbReference type="ARBA" id="ARBA00008069"/>
    </source>
</evidence>
<dbReference type="InterPro" id="IPR020556">
    <property type="entry name" value="Amidase_CS"/>
</dbReference>
<feature type="region of interest" description="Disordered" evidence="8">
    <location>
        <begin position="221"/>
        <end position="250"/>
    </location>
</feature>
<evidence type="ECO:0000256" key="8">
    <source>
        <dbReference type="SAM" id="MobiDB-lite"/>
    </source>
</evidence>
<feature type="region of interest" description="Disordered" evidence="8">
    <location>
        <begin position="536"/>
        <end position="565"/>
    </location>
</feature>
<dbReference type="SUPFAM" id="SSF75304">
    <property type="entry name" value="Amidase signature (AS) enzymes"/>
    <property type="match status" value="1"/>
</dbReference>
<feature type="compositionally biased region" description="Basic and acidic residues" evidence="8">
    <location>
        <begin position="127"/>
        <end position="141"/>
    </location>
</feature>
<dbReference type="InterPro" id="IPR023631">
    <property type="entry name" value="Amidase_dom"/>
</dbReference>
<evidence type="ECO:0000256" key="5">
    <source>
        <dbReference type="ARBA" id="ARBA00022917"/>
    </source>
</evidence>
<protein>
    <recommendedName>
        <fullName evidence="7">Glutamyl-tRNA(Gln) amidotransferase subunit A, mitochondrial</fullName>
        <shortName evidence="7">Glu-AdT subunit A</shortName>
        <ecNumber evidence="7">6.3.5.7</ecNumber>
    </recommendedName>
</protein>
<dbReference type="GO" id="GO:0005739">
    <property type="term" value="C:mitochondrion"/>
    <property type="evidence" value="ECO:0007669"/>
    <property type="project" value="UniProtKB-SubCell"/>
</dbReference>
<comment type="similarity">
    <text evidence="1 7">Belongs to the amidase family. GatA subfamily.</text>
</comment>
<feature type="domain" description="Amidase" evidence="9">
    <location>
        <begin position="130"/>
        <end position="216"/>
    </location>
</feature>
<dbReference type="Proteomes" id="UP000284842">
    <property type="component" value="Unassembled WGS sequence"/>
</dbReference>
<dbReference type="InterPro" id="IPR036928">
    <property type="entry name" value="AS_sf"/>
</dbReference>
<dbReference type="AlphaFoldDB" id="A0A409WCK7"/>
<evidence type="ECO:0000256" key="7">
    <source>
        <dbReference type="HAMAP-Rule" id="MF_03150"/>
    </source>
</evidence>
<comment type="function">
    <text evidence="7">Allows the formation of correctly charged Gln-tRNA(Gln) through the transamidation of misacylated Glu-tRNA(Gln) in the mitochondria. The reaction takes place in the presence of glutamine and ATP through an activated gamma-phospho-Glu-tRNA(Gln).</text>
</comment>
<dbReference type="PANTHER" id="PTHR11895:SF7">
    <property type="entry name" value="GLUTAMYL-TRNA(GLN) AMIDOTRANSFERASE SUBUNIT A, MITOCHONDRIAL"/>
    <property type="match status" value="1"/>
</dbReference>
<accession>A0A409WCK7</accession>
<dbReference type="Pfam" id="PF01425">
    <property type="entry name" value="Amidase"/>
    <property type="match status" value="2"/>
</dbReference>
<dbReference type="EC" id="6.3.5.7" evidence="7"/>
<organism evidence="10 11">
    <name type="scientific">Panaeolus cyanescens</name>
    <dbReference type="NCBI Taxonomy" id="181874"/>
    <lineage>
        <taxon>Eukaryota</taxon>
        <taxon>Fungi</taxon>
        <taxon>Dikarya</taxon>
        <taxon>Basidiomycota</taxon>
        <taxon>Agaricomycotina</taxon>
        <taxon>Agaricomycetes</taxon>
        <taxon>Agaricomycetidae</taxon>
        <taxon>Agaricales</taxon>
        <taxon>Agaricineae</taxon>
        <taxon>Galeropsidaceae</taxon>
        <taxon>Panaeolus</taxon>
    </lineage>
</organism>
<keyword evidence="7" id="KW-0496">Mitochondrion</keyword>
<proteinExistence type="inferred from homology"/>
<evidence type="ECO:0000259" key="9">
    <source>
        <dbReference type="Pfam" id="PF01425"/>
    </source>
</evidence>
<comment type="catalytic activity">
    <reaction evidence="6 7">
        <text>L-glutamyl-tRNA(Gln) + L-glutamine + ATP + H2O = L-glutaminyl-tRNA(Gln) + L-glutamate + ADP + phosphate + H(+)</text>
        <dbReference type="Rhea" id="RHEA:17521"/>
        <dbReference type="Rhea" id="RHEA-COMP:9681"/>
        <dbReference type="Rhea" id="RHEA-COMP:9684"/>
        <dbReference type="ChEBI" id="CHEBI:15377"/>
        <dbReference type="ChEBI" id="CHEBI:15378"/>
        <dbReference type="ChEBI" id="CHEBI:29985"/>
        <dbReference type="ChEBI" id="CHEBI:30616"/>
        <dbReference type="ChEBI" id="CHEBI:43474"/>
        <dbReference type="ChEBI" id="CHEBI:58359"/>
        <dbReference type="ChEBI" id="CHEBI:78520"/>
        <dbReference type="ChEBI" id="CHEBI:78521"/>
        <dbReference type="ChEBI" id="CHEBI:456216"/>
        <dbReference type="EC" id="6.3.5.7"/>
    </reaction>
</comment>
<gene>
    <name evidence="10" type="ORF">CVT24_010392</name>
</gene>
<feature type="region of interest" description="Disordered" evidence="8">
    <location>
        <begin position="1"/>
        <end position="79"/>
    </location>
</feature>
<keyword evidence="2 7" id="KW-0436">Ligase</keyword>
<evidence type="ECO:0000313" key="11">
    <source>
        <dbReference type="Proteomes" id="UP000284842"/>
    </source>
</evidence>
<evidence type="ECO:0000256" key="4">
    <source>
        <dbReference type="ARBA" id="ARBA00022840"/>
    </source>
</evidence>
<name>A0A409WCK7_9AGAR</name>
<dbReference type="GO" id="GO:0070681">
    <property type="term" value="P:glutaminyl-tRNAGln biosynthesis via transamidation"/>
    <property type="evidence" value="ECO:0007669"/>
    <property type="project" value="UniProtKB-UniRule"/>
</dbReference>
<dbReference type="GO" id="GO:0032543">
    <property type="term" value="P:mitochondrial translation"/>
    <property type="evidence" value="ECO:0007669"/>
    <property type="project" value="UniProtKB-UniRule"/>
</dbReference>
<dbReference type="PANTHER" id="PTHR11895">
    <property type="entry name" value="TRANSAMIDASE"/>
    <property type="match status" value="1"/>
</dbReference>
<dbReference type="EMBL" id="NHTK01005593">
    <property type="protein sequence ID" value="PPQ76254.1"/>
    <property type="molecule type" value="Genomic_DNA"/>
</dbReference>
<evidence type="ECO:0000256" key="6">
    <source>
        <dbReference type="ARBA" id="ARBA00047407"/>
    </source>
</evidence>
<feature type="compositionally biased region" description="Low complexity" evidence="8">
    <location>
        <begin position="23"/>
        <end position="66"/>
    </location>
</feature>
<reference evidence="10 11" key="1">
    <citation type="journal article" date="2018" name="Evol. Lett.">
        <title>Horizontal gene cluster transfer increased hallucinogenic mushroom diversity.</title>
        <authorList>
            <person name="Reynolds H.T."/>
            <person name="Vijayakumar V."/>
            <person name="Gluck-Thaler E."/>
            <person name="Korotkin H.B."/>
            <person name="Matheny P.B."/>
            <person name="Slot J.C."/>
        </authorList>
    </citation>
    <scope>NUCLEOTIDE SEQUENCE [LARGE SCALE GENOMIC DNA]</scope>
    <source>
        <strain evidence="10 11">2629</strain>
    </source>
</reference>
<dbReference type="InParanoid" id="A0A409WCK7"/>
<comment type="subcellular location">
    <subcellularLocation>
        <location evidence="7">Mitochondrion</location>
    </subcellularLocation>
</comment>
<keyword evidence="3 7" id="KW-0547">Nucleotide-binding</keyword>
<evidence type="ECO:0000256" key="2">
    <source>
        <dbReference type="ARBA" id="ARBA00022598"/>
    </source>
</evidence>
<dbReference type="GO" id="GO:0005524">
    <property type="term" value="F:ATP binding"/>
    <property type="evidence" value="ECO:0007669"/>
    <property type="project" value="UniProtKB-KW"/>
</dbReference>
<dbReference type="InterPro" id="IPR004412">
    <property type="entry name" value="GatA"/>
</dbReference>
<dbReference type="PROSITE" id="PS00571">
    <property type="entry name" value="AMIDASES"/>
    <property type="match status" value="1"/>
</dbReference>
<dbReference type="HAMAP" id="MF_00120">
    <property type="entry name" value="GatA"/>
    <property type="match status" value="1"/>
</dbReference>
<feature type="domain" description="Amidase" evidence="9">
    <location>
        <begin position="235"/>
        <end position="633"/>
    </location>
</feature>
<dbReference type="STRING" id="181874.A0A409WCK7"/>
<dbReference type="GO" id="GO:0050567">
    <property type="term" value="F:glutaminyl-tRNA synthase (glutamine-hydrolyzing) activity"/>
    <property type="evidence" value="ECO:0007669"/>
    <property type="project" value="UniProtKB-UniRule"/>
</dbReference>
<feature type="compositionally biased region" description="Low complexity" evidence="8">
    <location>
        <begin position="542"/>
        <end position="556"/>
    </location>
</feature>
<keyword evidence="11" id="KW-1185">Reference proteome</keyword>
<sequence length="646" mass="67978">MRRVSRHTQSKGLSVKLKRCLGSSSSSASSPATSSSFSSASSQSSSRSSSSSASQSSFPSNPAASSAPPPPTTTPTIDYPTLLTSPCAHRRAIAHKNGVINAFVAVSAEPDTSHSQRSDGTSPLSESEAKSEEDGNDERPLRGLTIGIKDNIATKAFRTTCSSGILANYTSPFDSTVISLLHTSGADVIGKTNCDEFGMGSMNKYTIHGVVVNPFGVGREGAKEDAPIAGEERSTTTNHEDTARSAGGSSGGSAAAVAAGMCDVALGTDTGGSIRLPASYCGVVGYKPSYGLISRFGVVSYADSLDCVGVLGRDVGVVERVGDVLAKEDNRDPTSAPGEIRDMAREATEKRWGDIESGKRKLRVGVPKEYFPREMGEGVKGRLRKLMKKMMTKGGQNVKGGGIGVEFVPISLPSTPYALSAYYVIASAEASSNLARYDGVRYGVYVKPPRMGLDEMIKAAGGVGVGEGGRSAADVYAYSRSGGFGEEVRKRIVLGSYALSAGAFDNYFLQAQRVRQLVRDDFGRVFGMKDYYHASEYPSPSPSSSSPSQNSPSTHPTLPPTHPNVDVIMHLSSMRTAPRLSEDKDLDSYVQDVLTVPASLARLPALSVPLECVGDEWPLGVSVVGQWGSDGLVFRVGGMVQALEGL</sequence>
<dbReference type="Gene3D" id="3.90.1300.10">
    <property type="entry name" value="Amidase signature (AS) domain"/>
    <property type="match status" value="1"/>
</dbReference>
<feature type="active site" description="Charge relay system" evidence="7">
    <location>
        <position position="149"/>
    </location>
</feature>
<feature type="region of interest" description="Disordered" evidence="8">
    <location>
        <begin position="109"/>
        <end position="142"/>
    </location>
</feature>
<evidence type="ECO:0000256" key="3">
    <source>
        <dbReference type="ARBA" id="ARBA00022741"/>
    </source>
</evidence>
<dbReference type="OrthoDB" id="421993at2759"/>
<comment type="caution">
    <text evidence="10">The sequence shown here is derived from an EMBL/GenBank/DDBJ whole genome shotgun (WGS) entry which is preliminary data.</text>
</comment>
<dbReference type="FunCoup" id="A0A409WCK7">
    <property type="interactions" value="175"/>
</dbReference>
<dbReference type="GO" id="GO:0030956">
    <property type="term" value="C:glutamyl-tRNA(Gln) amidotransferase complex"/>
    <property type="evidence" value="ECO:0007669"/>
    <property type="project" value="UniProtKB-UniRule"/>
</dbReference>
<comment type="subunit">
    <text evidence="7">Subunit of the heterotrimeric GatCAB amidotransferase (AdT) complex, composed of A, B and C subunits.</text>
</comment>